<evidence type="ECO:0000259" key="2">
    <source>
        <dbReference type="Pfam" id="PF23559"/>
    </source>
</evidence>
<organism evidence="3 4">
    <name type="scientific">Salix brachista</name>
    <dbReference type="NCBI Taxonomy" id="2182728"/>
    <lineage>
        <taxon>Eukaryota</taxon>
        <taxon>Viridiplantae</taxon>
        <taxon>Streptophyta</taxon>
        <taxon>Embryophyta</taxon>
        <taxon>Tracheophyta</taxon>
        <taxon>Spermatophyta</taxon>
        <taxon>Magnoliopsida</taxon>
        <taxon>eudicotyledons</taxon>
        <taxon>Gunneridae</taxon>
        <taxon>Pentapetalae</taxon>
        <taxon>rosids</taxon>
        <taxon>fabids</taxon>
        <taxon>Malpighiales</taxon>
        <taxon>Salicaceae</taxon>
        <taxon>Saliceae</taxon>
        <taxon>Salix</taxon>
    </lineage>
</organism>
<evidence type="ECO:0000256" key="1">
    <source>
        <dbReference type="ARBA" id="ARBA00022737"/>
    </source>
</evidence>
<feature type="domain" description="Disease resistance protein winged helix" evidence="2">
    <location>
        <begin position="7"/>
        <end position="75"/>
    </location>
</feature>
<protein>
    <recommendedName>
        <fullName evidence="2">Disease resistance protein winged helix domain-containing protein</fullName>
    </recommendedName>
</protein>
<dbReference type="EMBL" id="VDCV01000003">
    <property type="protein sequence ID" value="KAB5564280.1"/>
    <property type="molecule type" value="Genomic_DNA"/>
</dbReference>
<dbReference type="InterPro" id="IPR058922">
    <property type="entry name" value="WHD_DRP"/>
</dbReference>
<evidence type="ECO:0000313" key="4">
    <source>
        <dbReference type="Proteomes" id="UP000326939"/>
    </source>
</evidence>
<sequence>MLCLFDVFPKYTGFGRVVFTKIWMANGFVSRDGRLEAGDVGNKKINELHWRLLLQDEEKGGFGKIIRSKMHDLFHNPSSADRWLVEFADFETRRVLESPEDTESDKMHGIPSSSLHQALFPEEFKICYNESDKRKNRFGQGILLLFACGVEFVVSLLQPLHKNIIAVLSELQSTTCFSP</sequence>
<evidence type="ECO:0000313" key="3">
    <source>
        <dbReference type="EMBL" id="KAB5564280.1"/>
    </source>
</evidence>
<comment type="caution">
    <text evidence="3">The sequence shown here is derived from an EMBL/GenBank/DDBJ whole genome shotgun (WGS) entry which is preliminary data.</text>
</comment>
<dbReference type="Proteomes" id="UP000326939">
    <property type="component" value="Chromosome 3"/>
</dbReference>
<dbReference type="Pfam" id="PF23559">
    <property type="entry name" value="WHD_DRP"/>
    <property type="match status" value="1"/>
</dbReference>
<reference evidence="4" key="1">
    <citation type="journal article" date="2019" name="Gigascience">
        <title>De novo genome assembly of the endangered Acer yangbiense, a plant species with extremely small populations endemic to Yunnan Province, China.</title>
        <authorList>
            <person name="Yang J."/>
            <person name="Wariss H.M."/>
            <person name="Tao L."/>
            <person name="Zhang R."/>
            <person name="Yun Q."/>
            <person name="Hollingsworth P."/>
            <person name="Dao Z."/>
            <person name="Luo G."/>
            <person name="Guo H."/>
            <person name="Ma Y."/>
            <person name="Sun W."/>
        </authorList>
    </citation>
    <scope>NUCLEOTIDE SEQUENCE [LARGE SCALE GENOMIC DNA]</scope>
    <source>
        <strain evidence="4">cv. br00</strain>
    </source>
</reference>
<keyword evidence="4" id="KW-1185">Reference proteome</keyword>
<keyword evidence="1" id="KW-0677">Repeat</keyword>
<dbReference type="AlphaFoldDB" id="A0A5N5N9Q0"/>
<gene>
    <name evidence="3" type="ORF">DKX38_004334</name>
</gene>
<proteinExistence type="predicted"/>
<accession>A0A5N5N9Q0</accession>
<name>A0A5N5N9Q0_9ROSI</name>